<dbReference type="InterPro" id="IPR032710">
    <property type="entry name" value="NTF2-like_dom_sf"/>
</dbReference>
<dbReference type="RefSeq" id="WP_027313246.1">
    <property type="nucleotide sequence ID" value="NZ_JBHLZN010000001.1"/>
</dbReference>
<dbReference type="Proteomes" id="UP001589628">
    <property type="component" value="Unassembled WGS sequence"/>
</dbReference>
<dbReference type="Gene3D" id="3.10.450.50">
    <property type="match status" value="2"/>
</dbReference>
<gene>
    <name evidence="1" type="ORF">ACFFLH_01810</name>
</gene>
<dbReference type="Pfam" id="PF07366">
    <property type="entry name" value="SnoaL"/>
    <property type="match status" value="2"/>
</dbReference>
<sequence>MKGFDPAFTDFPDYIVKITQEIWEDRGINTLHHYYAPDLLVRTPMGISKGNQAVISATMATCHEFPDRQLYAEDVIWAGNDEEGFLSSHRIISTATHRKDGQFGPASGRSFRINVIADCAARNNTIDDEWLVRDYGGLVRQLGLNPREYTAQLIRDEGGPELAKKPFVPELDAPGPYRNRGNSNEWGQRYADSLTRIMGADFTHILKDYDRAIIGHYPGGECVVGRDAACAFWVGLRSSFPNAKFEIHHQIGMNSDMLSPRAAVRWSLDGTHDGWGTFGRPTGKRVHVMGISHAEFGPWGLRREWALYDEIAILKQILMQTGEV</sequence>
<dbReference type="EMBL" id="JBHLZN010000001">
    <property type="protein sequence ID" value="MFB9885149.1"/>
    <property type="molecule type" value="Genomic_DNA"/>
</dbReference>
<reference evidence="1 2" key="1">
    <citation type="submission" date="2024-09" db="EMBL/GenBank/DDBJ databases">
        <authorList>
            <person name="Sun Q."/>
            <person name="Mori K."/>
        </authorList>
    </citation>
    <scope>NUCLEOTIDE SEQUENCE [LARGE SCALE GENOMIC DNA]</scope>
    <source>
        <strain evidence="1 2">ATCC 51285</strain>
    </source>
</reference>
<keyword evidence="2" id="KW-1185">Reference proteome</keyword>
<dbReference type="PANTHER" id="PTHR38436">
    <property type="entry name" value="POLYKETIDE CYCLASE SNOAL-LIKE DOMAIN"/>
    <property type="match status" value="1"/>
</dbReference>
<accession>A0ABV5ZAI6</accession>
<organism evidence="1 2">
    <name type="scientific">Balneatrix alpica</name>
    <dbReference type="NCBI Taxonomy" id="75684"/>
    <lineage>
        <taxon>Bacteria</taxon>
        <taxon>Pseudomonadati</taxon>
        <taxon>Pseudomonadota</taxon>
        <taxon>Gammaproteobacteria</taxon>
        <taxon>Oceanospirillales</taxon>
        <taxon>Balneatrichaceae</taxon>
        <taxon>Balneatrix</taxon>
    </lineage>
</organism>
<dbReference type="SUPFAM" id="SSF54427">
    <property type="entry name" value="NTF2-like"/>
    <property type="match status" value="2"/>
</dbReference>
<proteinExistence type="predicted"/>
<dbReference type="PANTHER" id="PTHR38436:SF1">
    <property type="entry name" value="ESTER CYCLASE"/>
    <property type="match status" value="1"/>
</dbReference>
<protein>
    <submittedName>
        <fullName evidence="1">Ester cyclase</fullName>
    </submittedName>
</protein>
<evidence type="ECO:0000313" key="2">
    <source>
        <dbReference type="Proteomes" id="UP001589628"/>
    </source>
</evidence>
<comment type="caution">
    <text evidence="1">The sequence shown here is derived from an EMBL/GenBank/DDBJ whole genome shotgun (WGS) entry which is preliminary data.</text>
</comment>
<name>A0ABV5ZAI6_9GAMM</name>
<evidence type="ECO:0000313" key="1">
    <source>
        <dbReference type="EMBL" id="MFB9885149.1"/>
    </source>
</evidence>
<dbReference type="InterPro" id="IPR009959">
    <property type="entry name" value="Cyclase_SnoaL-like"/>
</dbReference>